<feature type="compositionally biased region" description="Basic and acidic residues" evidence="9">
    <location>
        <begin position="332"/>
        <end position="341"/>
    </location>
</feature>
<dbReference type="Proteomes" id="UP000002358">
    <property type="component" value="Chromosome 4"/>
</dbReference>
<dbReference type="PROSITE" id="PS00027">
    <property type="entry name" value="HOMEOBOX_1"/>
    <property type="match status" value="1"/>
</dbReference>
<reference evidence="12" key="1">
    <citation type="submission" date="2021-01" db="UniProtKB">
        <authorList>
            <consortium name="EnsemblMetazoa"/>
        </authorList>
    </citation>
    <scope>IDENTIFICATION</scope>
</reference>
<accession>A0A7M7TD57</accession>
<keyword evidence="13" id="KW-1185">Reference proteome</keyword>
<feature type="region of interest" description="Disordered" evidence="9">
    <location>
        <begin position="466"/>
        <end position="486"/>
    </location>
</feature>
<feature type="region of interest" description="Disordered" evidence="9">
    <location>
        <begin position="731"/>
        <end position="758"/>
    </location>
</feature>
<evidence type="ECO:0000256" key="9">
    <source>
        <dbReference type="SAM" id="MobiDB-lite"/>
    </source>
</evidence>
<dbReference type="InterPro" id="IPR010982">
    <property type="entry name" value="Lambda_DNA-bd_dom_sf"/>
</dbReference>
<feature type="compositionally biased region" description="Polar residues" evidence="9">
    <location>
        <begin position="470"/>
        <end position="481"/>
    </location>
</feature>
<dbReference type="PANTHER" id="PTHR11636">
    <property type="entry name" value="POU DOMAIN"/>
    <property type="match status" value="1"/>
</dbReference>
<dbReference type="GO" id="GO:0005634">
    <property type="term" value="C:nucleus"/>
    <property type="evidence" value="ECO:0007669"/>
    <property type="project" value="UniProtKB-SubCell"/>
</dbReference>
<dbReference type="InterPro" id="IPR017970">
    <property type="entry name" value="Homeobox_CS"/>
</dbReference>
<keyword evidence="5 6" id="KW-0539">Nucleus</keyword>
<feature type="compositionally biased region" description="Low complexity" evidence="9">
    <location>
        <begin position="618"/>
        <end position="627"/>
    </location>
</feature>
<dbReference type="OrthoDB" id="6358449at2759"/>
<dbReference type="PRINTS" id="PR00028">
    <property type="entry name" value="POUDOMAIN"/>
</dbReference>
<feature type="region of interest" description="Disordered" evidence="9">
    <location>
        <begin position="157"/>
        <end position="200"/>
    </location>
</feature>
<evidence type="ECO:0000256" key="1">
    <source>
        <dbReference type="ARBA" id="ARBA00004123"/>
    </source>
</evidence>
<feature type="domain" description="POU-specific" evidence="11">
    <location>
        <begin position="541"/>
        <end position="615"/>
    </location>
</feature>
<evidence type="ECO:0000313" key="12">
    <source>
        <dbReference type="EnsemblMetazoa" id="XP_032454817"/>
    </source>
</evidence>
<dbReference type="EnsemblMetazoa" id="XM_032598926">
    <property type="protein sequence ID" value="XP_032454817"/>
    <property type="gene ID" value="LOC100119000"/>
</dbReference>
<sequence length="784" mass="83440">MTQTPSMHLLESGAHNLAEAMQQQQQQQQQQQLKQKSPTNNNTIEAWRSMQGGAAPGHQWWTPPSLQEQQVSPIPAAPRPAVQVVAQQQQQQQQSSSQGDVDQPLDFSVGSLQQQRLHARAKTVQERLRAANMHHDNNNGTNSVLAKIAKVAAVSKRSYSPSEGSDSGSEDEGVSTGGSPSGPLRGLESDPCEPMTDRPYGKLWIGDDVTCWRTEQSVKRERSSPLNACATTTTTLTPTPTTAGSGATTPAVTHPRLSPPALAPASTPDLRSPSALHVKHLRVSPASDALGRVEKDPASPESLHDADLHGDVDGADLSGDDRSIASDVQDGNDVHLDHDSIDSDREALNLVTDVSQRNSSSGTSGSASSPSSGVSSQLTGSQHAGNSSQAALAAQLVGQQLLMHGSLGALSPQEIQALASTLQQQQQSLQQQLQQFAMFQQANPAAGQLPAQAQFFLQNQGLLQSGGGYTQRSSHPHSQSMQVQQAVAQAAQQLQALQKQQALQSSGGGGRNTVQQQRSPPPPGTPPAVKPSAARLEPSPEETTDLEELEQFAKTFKQRRIKLGFTQGDVGLAMGKLYGNDFSQTTISRFEALNLSFKNMCKLKPLLQKWLEDADNSLNNPNSLSNPMTTPEAIGRRRKKRTSIETSVRVALEKAFVQNPKPTSEEITILADSLAMEKEVVRVWFCNSTPYYRRQKEKRINPPTAAMGSPTMASPAPSVFASLASTMSSSPLALTTHSSPALGGGQHPHSTPLGSPLPLALVAASGAGSGGYGHPHGAKSSVHE</sequence>
<feature type="compositionally biased region" description="Low complexity" evidence="9">
    <location>
        <begin position="22"/>
        <end position="32"/>
    </location>
</feature>
<comment type="similarity">
    <text evidence="8">Belongs to the POU transcription factor family.</text>
</comment>
<proteinExistence type="inferred from homology"/>
<feature type="region of interest" description="Disordered" evidence="9">
    <location>
        <begin position="498"/>
        <end position="546"/>
    </location>
</feature>
<dbReference type="Gene3D" id="1.10.10.60">
    <property type="entry name" value="Homeodomain-like"/>
    <property type="match status" value="1"/>
</dbReference>
<evidence type="ECO:0000313" key="13">
    <source>
        <dbReference type="Proteomes" id="UP000002358"/>
    </source>
</evidence>
<dbReference type="PANTHER" id="PTHR11636:SF76">
    <property type="entry name" value="PROTEIN NUBBIN"/>
    <property type="match status" value="1"/>
</dbReference>
<dbReference type="GO" id="GO:0001228">
    <property type="term" value="F:DNA-binding transcription activator activity, RNA polymerase II-specific"/>
    <property type="evidence" value="ECO:0007669"/>
    <property type="project" value="UniProtKB-ARBA"/>
</dbReference>
<dbReference type="PROSITE" id="PS00465">
    <property type="entry name" value="POU_2"/>
    <property type="match status" value="1"/>
</dbReference>
<feature type="compositionally biased region" description="Polar residues" evidence="9">
    <location>
        <begin position="62"/>
        <end position="72"/>
    </location>
</feature>
<dbReference type="GO" id="GO:0048813">
    <property type="term" value="P:dendrite morphogenesis"/>
    <property type="evidence" value="ECO:0007669"/>
    <property type="project" value="UniProtKB-ARBA"/>
</dbReference>
<dbReference type="PROSITE" id="PS51179">
    <property type="entry name" value="POU_3"/>
    <property type="match status" value="1"/>
</dbReference>
<name>A0A7M7TD57_NASVI</name>
<dbReference type="GO" id="GO:0000978">
    <property type="term" value="F:RNA polymerase II cis-regulatory region sequence-specific DNA binding"/>
    <property type="evidence" value="ECO:0007669"/>
    <property type="project" value="TreeGrafter"/>
</dbReference>
<dbReference type="FunFam" id="1.10.10.60:FF:000005">
    <property type="entry name" value="POU domain protein"/>
    <property type="match status" value="1"/>
</dbReference>
<evidence type="ECO:0000256" key="5">
    <source>
        <dbReference type="ARBA" id="ARBA00023242"/>
    </source>
</evidence>
<dbReference type="Pfam" id="PF00046">
    <property type="entry name" value="Homeodomain"/>
    <property type="match status" value="1"/>
</dbReference>
<keyword evidence="4 8" id="KW-0804">Transcription</keyword>
<dbReference type="GO" id="GO:0050793">
    <property type="term" value="P:regulation of developmental process"/>
    <property type="evidence" value="ECO:0007669"/>
    <property type="project" value="UniProtKB-ARBA"/>
</dbReference>
<evidence type="ECO:0000256" key="6">
    <source>
        <dbReference type="PROSITE-ProRule" id="PRU00108"/>
    </source>
</evidence>
<dbReference type="GO" id="GO:0002805">
    <property type="term" value="P:regulation of antimicrobial peptide biosynthetic process"/>
    <property type="evidence" value="ECO:0007669"/>
    <property type="project" value="UniProtKB-ARBA"/>
</dbReference>
<dbReference type="PROSITE" id="PS50071">
    <property type="entry name" value="HOMEOBOX_2"/>
    <property type="match status" value="1"/>
</dbReference>
<dbReference type="GeneID" id="100119000"/>
<dbReference type="SUPFAM" id="SSF47413">
    <property type="entry name" value="lambda repressor-like DNA-binding domains"/>
    <property type="match status" value="1"/>
</dbReference>
<evidence type="ECO:0000256" key="8">
    <source>
        <dbReference type="RuleBase" id="RU361194"/>
    </source>
</evidence>
<dbReference type="InterPro" id="IPR013847">
    <property type="entry name" value="POU"/>
</dbReference>
<protein>
    <recommendedName>
        <fullName evidence="8">POU domain protein</fullName>
    </recommendedName>
</protein>
<keyword evidence="3 6" id="KW-0371">Homeobox</keyword>
<dbReference type="AlphaFoldDB" id="A0A7M7TD57"/>
<dbReference type="PROSITE" id="PS00035">
    <property type="entry name" value="POU_1"/>
    <property type="match status" value="1"/>
</dbReference>
<evidence type="ECO:0000259" key="10">
    <source>
        <dbReference type="PROSITE" id="PS50071"/>
    </source>
</evidence>
<evidence type="ECO:0000256" key="2">
    <source>
        <dbReference type="ARBA" id="ARBA00023125"/>
    </source>
</evidence>
<feature type="DNA-binding region" description="Homeobox" evidence="6">
    <location>
        <begin position="637"/>
        <end position="696"/>
    </location>
</feature>
<dbReference type="Gene3D" id="1.10.260.40">
    <property type="entry name" value="lambda repressor-like DNA-binding domains"/>
    <property type="match status" value="1"/>
</dbReference>
<organism evidence="12 13">
    <name type="scientific">Nasonia vitripennis</name>
    <name type="common">Parasitic wasp</name>
    <dbReference type="NCBI Taxonomy" id="7425"/>
    <lineage>
        <taxon>Eukaryota</taxon>
        <taxon>Metazoa</taxon>
        <taxon>Ecdysozoa</taxon>
        <taxon>Arthropoda</taxon>
        <taxon>Hexapoda</taxon>
        <taxon>Insecta</taxon>
        <taxon>Pterygota</taxon>
        <taxon>Neoptera</taxon>
        <taxon>Endopterygota</taxon>
        <taxon>Hymenoptera</taxon>
        <taxon>Apocrita</taxon>
        <taxon>Proctotrupomorpha</taxon>
        <taxon>Chalcidoidea</taxon>
        <taxon>Pteromalidae</taxon>
        <taxon>Pteromalinae</taxon>
        <taxon>Nasonia</taxon>
    </lineage>
</organism>
<keyword evidence="2 6" id="KW-0238">DNA-binding</keyword>
<dbReference type="SMR" id="A0A7M7TD57"/>
<feature type="region of interest" description="Disordered" evidence="9">
    <location>
        <begin position="354"/>
        <end position="383"/>
    </location>
</feature>
<feature type="compositionally biased region" description="Low complexity" evidence="9">
    <location>
        <begin position="359"/>
        <end position="381"/>
    </location>
</feature>
<feature type="compositionally biased region" description="Polar residues" evidence="9">
    <location>
        <begin position="33"/>
        <end position="44"/>
    </location>
</feature>
<feature type="region of interest" description="Disordered" evidence="9">
    <location>
        <begin position="287"/>
        <end position="341"/>
    </location>
</feature>
<feature type="region of interest" description="Disordered" evidence="9">
    <location>
        <begin position="216"/>
        <end position="273"/>
    </location>
</feature>
<comment type="subcellular location">
    <subcellularLocation>
        <location evidence="1 6 7">Nucleus</location>
    </subcellularLocation>
</comment>
<dbReference type="SMART" id="SM00389">
    <property type="entry name" value="HOX"/>
    <property type="match status" value="1"/>
</dbReference>
<feature type="compositionally biased region" description="Low complexity" evidence="9">
    <location>
        <begin position="81"/>
        <end position="98"/>
    </location>
</feature>
<feature type="compositionally biased region" description="Basic and acidic residues" evidence="9">
    <location>
        <begin position="291"/>
        <end position="312"/>
    </location>
</feature>
<dbReference type="InterPro" id="IPR001356">
    <property type="entry name" value="HD"/>
</dbReference>
<dbReference type="SMART" id="SM00352">
    <property type="entry name" value="POU"/>
    <property type="match status" value="1"/>
</dbReference>
<dbReference type="InterPro" id="IPR000327">
    <property type="entry name" value="POU_dom"/>
</dbReference>
<feature type="region of interest" description="Disordered" evidence="9">
    <location>
        <begin position="1"/>
        <end position="105"/>
    </location>
</feature>
<evidence type="ECO:0000256" key="3">
    <source>
        <dbReference type="ARBA" id="ARBA00023155"/>
    </source>
</evidence>
<feature type="region of interest" description="Disordered" evidence="9">
    <location>
        <begin position="618"/>
        <end position="641"/>
    </location>
</feature>
<dbReference type="CDD" id="cd00086">
    <property type="entry name" value="homeodomain"/>
    <property type="match status" value="1"/>
</dbReference>
<dbReference type="FunFam" id="1.10.260.40:FF:000001">
    <property type="entry name" value="POU domain protein"/>
    <property type="match status" value="1"/>
</dbReference>
<feature type="compositionally biased region" description="Low complexity" evidence="9">
    <location>
        <begin position="158"/>
        <end position="167"/>
    </location>
</feature>
<feature type="region of interest" description="Disordered" evidence="9">
    <location>
        <begin position="765"/>
        <end position="784"/>
    </location>
</feature>
<dbReference type="InterPro" id="IPR050255">
    <property type="entry name" value="POU_domain_TF"/>
</dbReference>
<dbReference type="Pfam" id="PF00157">
    <property type="entry name" value="Pou"/>
    <property type="match status" value="1"/>
</dbReference>
<dbReference type="InterPro" id="IPR009057">
    <property type="entry name" value="Homeodomain-like_sf"/>
</dbReference>
<dbReference type="SUPFAM" id="SSF46689">
    <property type="entry name" value="Homeodomain-like"/>
    <property type="match status" value="1"/>
</dbReference>
<evidence type="ECO:0000256" key="4">
    <source>
        <dbReference type="ARBA" id="ARBA00023163"/>
    </source>
</evidence>
<feature type="compositionally biased region" description="Pro residues" evidence="9">
    <location>
        <begin position="519"/>
        <end position="529"/>
    </location>
</feature>
<evidence type="ECO:0000256" key="7">
    <source>
        <dbReference type="RuleBase" id="RU000682"/>
    </source>
</evidence>
<dbReference type="RefSeq" id="XP_032454817.1">
    <property type="nucleotide sequence ID" value="XM_032598926.1"/>
</dbReference>
<feature type="compositionally biased region" description="Low complexity" evidence="9">
    <location>
        <begin position="230"/>
        <end position="256"/>
    </location>
</feature>
<feature type="domain" description="Homeobox" evidence="10">
    <location>
        <begin position="635"/>
        <end position="695"/>
    </location>
</feature>
<dbReference type="InParanoid" id="A0A7M7TD57"/>
<evidence type="ECO:0000259" key="11">
    <source>
        <dbReference type="PROSITE" id="PS51179"/>
    </source>
</evidence>